<dbReference type="AlphaFoldDB" id="A0A397V5E6"/>
<name>A0A397V5E6_9GLOM</name>
<accession>A0A397V5E6</accession>
<dbReference type="EMBL" id="QKWP01000698">
    <property type="protein sequence ID" value="RIB16149.1"/>
    <property type="molecule type" value="Genomic_DNA"/>
</dbReference>
<protein>
    <submittedName>
        <fullName evidence="1">Uncharacterized protein</fullName>
    </submittedName>
</protein>
<dbReference type="Proteomes" id="UP000266673">
    <property type="component" value="Unassembled WGS sequence"/>
</dbReference>
<comment type="caution">
    <text evidence="1">The sequence shown here is derived from an EMBL/GenBank/DDBJ whole genome shotgun (WGS) entry which is preliminary data.</text>
</comment>
<evidence type="ECO:0000313" key="2">
    <source>
        <dbReference type="Proteomes" id="UP000266673"/>
    </source>
</evidence>
<proteinExistence type="predicted"/>
<reference evidence="1 2" key="1">
    <citation type="submission" date="2018-06" db="EMBL/GenBank/DDBJ databases">
        <title>Comparative genomics reveals the genomic features of Rhizophagus irregularis, R. cerebriforme, R. diaphanum and Gigaspora rosea, and their symbiotic lifestyle signature.</title>
        <authorList>
            <person name="Morin E."/>
            <person name="San Clemente H."/>
            <person name="Chen E.C.H."/>
            <person name="De La Providencia I."/>
            <person name="Hainaut M."/>
            <person name="Kuo A."/>
            <person name="Kohler A."/>
            <person name="Murat C."/>
            <person name="Tang N."/>
            <person name="Roy S."/>
            <person name="Loubradou J."/>
            <person name="Henrissat B."/>
            <person name="Grigoriev I.V."/>
            <person name="Corradi N."/>
            <person name="Roux C."/>
            <person name="Martin F.M."/>
        </authorList>
    </citation>
    <scope>NUCLEOTIDE SEQUENCE [LARGE SCALE GENOMIC DNA]</scope>
    <source>
        <strain evidence="1 2">DAOM 194757</strain>
    </source>
</reference>
<evidence type="ECO:0000313" key="1">
    <source>
        <dbReference type="EMBL" id="RIB16149.1"/>
    </source>
</evidence>
<organism evidence="1 2">
    <name type="scientific">Gigaspora rosea</name>
    <dbReference type="NCBI Taxonomy" id="44941"/>
    <lineage>
        <taxon>Eukaryota</taxon>
        <taxon>Fungi</taxon>
        <taxon>Fungi incertae sedis</taxon>
        <taxon>Mucoromycota</taxon>
        <taxon>Glomeromycotina</taxon>
        <taxon>Glomeromycetes</taxon>
        <taxon>Diversisporales</taxon>
        <taxon>Gigasporaceae</taxon>
        <taxon>Gigaspora</taxon>
    </lineage>
</organism>
<keyword evidence="2" id="KW-1185">Reference proteome</keyword>
<gene>
    <name evidence="1" type="ORF">C2G38_2190794</name>
</gene>
<sequence length="59" mass="7053">MWLPFWNEVTSGFRFFKINNKRHVFEETLLEAIFSSNSFSPTYDKLSLVRVETTFLSIM</sequence>